<organism evidence="3 4">
    <name type="scientific">Pseudidiomarina sediminum</name>
    <dbReference type="NCBI Taxonomy" id="431675"/>
    <lineage>
        <taxon>Bacteria</taxon>
        <taxon>Pseudomonadati</taxon>
        <taxon>Pseudomonadota</taxon>
        <taxon>Gammaproteobacteria</taxon>
        <taxon>Alteromonadales</taxon>
        <taxon>Idiomarinaceae</taxon>
        <taxon>Pseudidiomarina</taxon>
    </lineage>
</organism>
<dbReference type="PANTHER" id="PTHR43798">
    <property type="entry name" value="MONOACYLGLYCEROL LIPASE"/>
    <property type="match status" value="1"/>
</dbReference>
<evidence type="ECO:0000256" key="1">
    <source>
        <dbReference type="ARBA" id="ARBA00022801"/>
    </source>
</evidence>
<dbReference type="GO" id="GO:0016020">
    <property type="term" value="C:membrane"/>
    <property type="evidence" value="ECO:0007669"/>
    <property type="project" value="TreeGrafter"/>
</dbReference>
<dbReference type="SUPFAM" id="SSF53474">
    <property type="entry name" value="alpha/beta-Hydrolases"/>
    <property type="match status" value="1"/>
</dbReference>
<gene>
    <name evidence="3" type="ORF">CWI80_02285</name>
</gene>
<proteinExistence type="predicted"/>
<dbReference type="STRING" id="1122124.GCA_000423165_00943"/>
<dbReference type="Pfam" id="PF12697">
    <property type="entry name" value="Abhydrolase_6"/>
    <property type="match status" value="1"/>
</dbReference>
<evidence type="ECO:0000313" key="4">
    <source>
        <dbReference type="Proteomes" id="UP000287022"/>
    </source>
</evidence>
<dbReference type="EMBL" id="PIQE01000001">
    <property type="protein sequence ID" value="RUO74203.1"/>
    <property type="molecule type" value="Genomic_DNA"/>
</dbReference>
<dbReference type="AlphaFoldDB" id="A0A432Z8I1"/>
<evidence type="ECO:0000313" key="3">
    <source>
        <dbReference type="EMBL" id="RUO74203.1"/>
    </source>
</evidence>
<dbReference type="InterPro" id="IPR050266">
    <property type="entry name" value="AB_hydrolase_sf"/>
</dbReference>
<dbReference type="GO" id="GO:0016787">
    <property type="term" value="F:hydrolase activity"/>
    <property type="evidence" value="ECO:0007669"/>
    <property type="project" value="UniProtKB-KW"/>
</dbReference>
<sequence>MTQALLQGVHRFGNPEGAKLVLLHSSQSNTGQWRALIQALQNDFDCIGVDLLGYGSAPKADLAKGEAFRFEDELTRVVEGVKGLIGTQPIALVGHSYGGALALKMAFEQHLDVRALAMFEPVAFHLLEADEPARVEIEAIAAQMHQHDALAATTAFVDYWNFPGFFAGLPAKMQQLMASQASKVALDFAALMGEPHAPSAYQQMNLPVLLLTGSHTQQSAKRVAVQLLQVLPKVDHQQLDCGHMGPLTHPQLVNPLLIAFLHQHKDALRV</sequence>
<comment type="caution">
    <text evidence="3">The sequence shown here is derived from an EMBL/GenBank/DDBJ whole genome shotgun (WGS) entry which is preliminary data.</text>
</comment>
<name>A0A432Z8I1_9GAMM</name>
<dbReference type="InterPro" id="IPR000073">
    <property type="entry name" value="AB_hydrolase_1"/>
</dbReference>
<feature type="domain" description="AB hydrolase-1" evidence="2">
    <location>
        <begin position="20"/>
        <end position="254"/>
    </location>
</feature>
<keyword evidence="1 3" id="KW-0378">Hydrolase</keyword>
<reference evidence="4" key="1">
    <citation type="journal article" date="2018" name="Front. Microbiol.">
        <title>Genome-Based Analysis Reveals the Taxonomy and Diversity of the Family Idiomarinaceae.</title>
        <authorList>
            <person name="Liu Y."/>
            <person name="Lai Q."/>
            <person name="Shao Z."/>
        </authorList>
    </citation>
    <scope>NUCLEOTIDE SEQUENCE [LARGE SCALE GENOMIC DNA]</scope>
    <source>
        <strain evidence="4">c121</strain>
    </source>
</reference>
<keyword evidence="4" id="KW-1185">Reference proteome</keyword>
<dbReference type="Proteomes" id="UP000287022">
    <property type="component" value="Unassembled WGS sequence"/>
</dbReference>
<evidence type="ECO:0000259" key="2">
    <source>
        <dbReference type="Pfam" id="PF12697"/>
    </source>
</evidence>
<accession>A0A432Z8I1</accession>
<dbReference type="Gene3D" id="3.40.50.1820">
    <property type="entry name" value="alpha/beta hydrolase"/>
    <property type="match status" value="1"/>
</dbReference>
<dbReference type="InterPro" id="IPR029058">
    <property type="entry name" value="AB_hydrolase_fold"/>
</dbReference>
<protein>
    <submittedName>
        <fullName evidence="3">Alpha/beta hydrolase</fullName>
    </submittedName>
</protein>
<dbReference type="RefSeq" id="WP_034728010.1">
    <property type="nucleotide sequence ID" value="NZ_PIQE01000001.1"/>
</dbReference>
<dbReference type="PANTHER" id="PTHR43798:SF31">
    <property type="entry name" value="AB HYDROLASE SUPERFAMILY PROTEIN YCLE"/>
    <property type="match status" value="1"/>
</dbReference>